<feature type="domain" description="Putative DnaT-like" evidence="1">
    <location>
        <begin position="11"/>
        <end position="186"/>
    </location>
</feature>
<dbReference type="AlphaFoldDB" id="X0S319"/>
<accession>X0S319</accession>
<dbReference type="EMBL" id="BARS01002627">
    <property type="protein sequence ID" value="GAF70342.1"/>
    <property type="molecule type" value="Genomic_DNA"/>
</dbReference>
<sequence>MAEGLTEVDDLVVEDGTIVAGANSYNTLAAITAYATLRQDTYALAWLEADESNQVAAAIIATDFMDKRWCFTSTITDVGTDVLAAQDLEWPRFSQYDSRGVLIDDDEIPEWITDAHSEYAVRAIDTTTFLAKALQVDLVTQDESGRFIKETFEQVGPLREQIKYSDSKATRKTPDYGNADNILRNSGLVVLGAGSMAIRG</sequence>
<evidence type="ECO:0000259" key="1">
    <source>
        <dbReference type="Pfam" id="PF20557"/>
    </source>
</evidence>
<dbReference type="Pfam" id="PF20557">
    <property type="entry name" value="DnaT_2"/>
    <property type="match status" value="1"/>
</dbReference>
<comment type="caution">
    <text evidence="2">The sequence shown here is derived from an EMBL/GenBank/DDBJ whole genome shotgun (WGS) entry which is preliminary data.</text>
</comment>
<gene>
    <name evidence="2" type="ORF">S01H1_05039</name>
</gene>
<organism evidence="2">
    <name type="scientific">marine sediment metagenome</name>
    <dbReference type="NCBI Taxonomy" id="412755"/>
    <lineage>
        <taxon>unclassified sequences</taxon>
        <taxon>metagenomes</taxon>
        <taxon>ecological metagenomes</taxon>
    </lineage>
</organism>
<evidence type="ECO:0000313" key="2">
    <source>
        <dbReference type="EMBL" id="GAF70342.1"/>
    </source>
</evidence>
<protein>
    <recommendedName>
        <fullName evidence="1">Putative DnaT-like domain-containing protein</fullName>
    </recommendedName>
</protein>
<name>X0S319_9ZZZZ</name>
<reference evidence="2" key="1">
    <citation type="journal article" date="2014" name="Front. Microbiol.">
        <title>High frequency of phylogenetically diverse reductive dehalogenase-homologous genes in deep subseafloor sedimentary metagenomes.</title>
        <authorList>
            <person name="Kawai M."/>
            <person name="Futagami T."/>
            <person name="Toyoda A."/>
            <person name="Takaki Y."/>
            <person name="Nishi S."/>
            <person name="Hori S."/>
            <person name="Arai W."/>
            <person name="Tsubouchi T."/>
            <person name="Morono Y."/>
            <person name="Uchiyama I."/>
            <person name="Ito T."/>
            <person name="Fujiyama A."/>
            <person name="Inagaki F."/>
            <person name="Takami H."/>
        </authorList>
    </citation>
    <scope>NUCLEOTIDE SEQUENCE</scope>
    <source>
        <strain evidence="2">Expedition CK06-06</strain>
    </source>
</reference>
<dbReference type="InterPro" id="IPR046787">
    <property type="entry name" value="DnaT_2"/>
</dbReference>
<proteinExistence type="predicted"/>